<feature type="coiled-coil region" evidence="1">
    <location>
        <begin position="86"/>
        <end position="113"/>
    </location>
</feature>
<sequence>MKGLELYFQMPYVVFWVADYEQDLGFTIQDGRLNLLKLSTILVLPLDFTCTEKIFTVWLFQNCVCVMFSMLLKANNEHFYFQERFNQSLQAELDDVENELTNCRENVKILKQLARSIAAEMVTRKQSIDPKLLKS</sequence>
<comment type="caution">
    <text evidence="2">The sequence shown here is derived from an EMBL/GenBank/DDBJ whole genome shotgun (WGS) entry which is preliminary data.</text>
</comment>
<dbReference type="EMBL" id="JAQQBS010001423">
    <property type="protein sequence ID" value="KAK0160256.1"/>
    <property type="molecule type" value="Genomic_DNA"/>
</dbReference>
<dbReference type="AlphaFoldDB" id="A0AA39C984"/>
<evidence type="ECO:0000313" key="3">
    <source>
        <dbReference type="Proteomes" id="UP001168990"/>
    </source>
</evidence>
<protein>
    <submittedName>
        <fullName evidence="2">Uncharacterized protein</fullName>
    </submittedName>
</protein>
<organism evidence="2 3">
    <name type="scientific">Microctonus aethiopoides</name>
    <dbReference type="NCBI Taxonomy" id="144406"/>
    <lineage>
        <taxon>Eukaryota</taxon>
        <taxon>Metazoa</taxon>
        <taxon>Ecdysozoa</taxon>
        <taxon>Arthropoda</taxon>
        <taxon>Hexapoda</taxon>
        <taxon>Insecta</taxon>
        <taxon>Pterygota</taxon>
        <taxon>Neoptera</taxon>
        <taxon>Endopterygota</taxon>
        <taxon>Hymenoptera</taxon>
        <taxon>Apocrita</taxon>
        <taxon>Ichneumonoidea</taxon>
        <taxon>Braconidae</taxon>
        <taxon>Euphorinae</taxon>
        <taxon>Microctonus</taxon>
    </lineage>
</organism>
<reference evidence="2" key="2">
    <citation type="submission" date="2023-03" db="EMBL/GenBank/DDBJ databases">
        <authorList>
            <person name="Inwood S.N."/>
            <person name="Skelly J.G."/>
            <person name="Guhlin J."/>
            <person name="Harrop T.W.R."/>
            <person name="Goldson S.G."/>
            <person name="Dearden P.K."/>
        </authorList>
    </citation>
    <scope>NUCLEOTIDE SEQUENCE</scope>
    <source>
        <strain evidence="2">Irish</strain>
        <tissue evidence="2">Whole body</tissue>
    </source>
</reference>
<gene>
    <name evidence="2" type="ORF">PV328_007684</name>
</gene>
<keyword evidence="3" id="KW-1185">Reference proteome</keyword>
<keyword evidence="1" id="KW-0175">Coiled coil</keyword>
<dbReference type="Proteomes" id="UP001168990">
    <property type="component" value="Unassembled WGS sequence"/>
</dbReference>
<accession>A0AA39C984</accession>
<evidence type="ECO:0000256" key="1">
    <source>
        <dbReference type="SAM" id="Coils"/>
    </source>
</evidence>
<evidence type="ECO:0000313" key="2">
    <source>
        <dbReference type="EMBL" id="KAK0160256.1"/>
    </source>
</evidence>
<reference evidence="2" key="1">
    <citation type="journal article" date="2023" name="bioRxiv">
        <title>Scaffold-level genome assemblies of two parasitoid biocontrol wasps reveal the parthenogenesis mechanism and an associated novel virus.</title>
        <authorList>
            <person name="Inwood S."/>
            <person name="Skelly J."/>
            <person name="Guhlin J."/>
            <person name="Harrop T."/>
            <person name="Goldson S."/>
            <person name="Dearden P."/>
        </authorList>
    </citation>
    <scope>NUCLEOTIDE SEQUENCE</scope>
    <source>
        <strain evidence="2">Irish</strain>
        <tissue evidence="2">Whole body</tissue>
    </source>
</reference>
<name>A0AA39C984_9HYME</name>
<proteinExistence type="predicted"/>